<dbReference type="PROSITE" id="PS50977">
    <property type="entry name" value="HTH_TETR_2"/>
    <property type="match status" value="1"/>
</dbReference>
<keyword evidence="3 5" id="KW-0238">DNA-binding</keyword>
<dbReference type="InterPro" id="IPR001647">
    <property type="entry name" value="HTH_TetR"/>
</dbReference>
<sequence length="201" mass="22994">MEIKKRRIKEIEEMKQEIIKAAVRLFLAEGYPNVSMRKIAREIDYSATTIYNYFANKEEILIHLLKYAYAKFLNSLVDASKADETVGALERLKAALHAYITFGLQNPDYYQLIFIENLHHLQVAGSKDNDRFKGFLLLTDAVTEAMEEGVLKKDNPALVSQSLWASLHGITSLLIKFPGFDWCKEEELVSFHVEAMISGMK</sequence>
<dbReference type="InterPro" id="IPR025996">
    <property type="entry name" value="MT1864/Rv1816-like_C"/>
</dbReference>
<evidence type="ECO:0000313" key="7">
    <source>
        <dbReference type="EMBL" id="MFC3885711.1"/>
    </source>
</evidence>
<organism evidence="7 8">
    <name type="scientific">Bacillus songklensis</name>
    <dbReference type="NCBI Taxonomy" id="1069116"/>
    <lineage>
        <taxon>Bacteria</taxon>
        <taxon>Bacillati</taxon>
        <taxon>Bacillota</taxon>
        <taxon>Bacilli</taxon>
        <taxon>Bacillales</taxon>
        <taxon>Bacillaceae</taxon>
        <taxon>Bacillus</taxon>
    </lineage>
</organism>
<evidence type="ECO:0000259" key="6">
    <source>
        <dbReference type="PROSITE" id="PS50977"/>
    </source>
</evidence>
<accession>A0ABV8B927</accession>
<dbReference type="Pfam" id="PF13305">
    <property type="entry name" value="TetR_C_33"/>
    <property type="match status" value="1"/>
</dbReference>
<evidence type="ECO:0000256" key="3">
    <source>
        <dbReference type="ARBA" id="ARBA00023125"/>
    </source>
</evidence>
<keyword evidence="4" id="KW-0804">Transcription</keyword>
<dbReference type="RefSeq" id="WP_377918105.1">
    <property type="nucleotide sequence ID" value="NZ_JBHRZT010000072.1"/>
</dbReference>
<comment type="caution">
    <text evidence="7">The sequence shown here is derived from an EMBL/GenBank/DDBJ whole genome shotgun (WGS) entry which is preliminary data.</text>
</comment>
<dbReference type="Gene3D" id="1.10.357.10">
    <property type="entry name" value="Tetracycline Repressor, domain 2"/>
    <property type="match status" value="1"/>
</dbReference>
<evidence type="ECO:0000256" key="5">
    <source>
        <dbReference type="PROSITE-ProRule" id="PRU00335"/>
    </source>
</evidence>
<dbReference type="PRINTS" id="PR00455">
    <property type="entry name" value="HTHTETR"/>
</dbReference>
<gene>
    <name evidence="7" type="ORF">ACFOU2_20435</name>
</gene>
<dbReference type="SUPFAM" id="SSF46689">
    <property type="entry name" value="Homeodomain-like"/>
    <property type="match status" value="1"/>
</dbReference>
<dbReference type="Pfam" id="PF00440">
    <property type="entry name" value="TetR_N"/>
    <property type="match status" value="1"/>
</dbReference>
<proteinExistence type="predicted"/>
<dbReference type="Proteomes" id="UP001595752">
    <property type="component" value="Unassembled WGS sequence"/>
</dbReference>
<feature type="domain" description="HTH tetR-type" evidence="6">
    <location>
        <begin position="12"/>
        <end position="72"/>
    </location>
</feature>
<keyword evidence="1" id="KW-0678">Repressor</keyword>
<dbReference type="InterPro" id="IPR050624">
    <property type="entry name" value="HTH-type_Tx_Regulator"/>
</dbReference>
<keyword evidence="8" id="KW-1185">Reference proteome</keyword>
<dbReference type="SUPFAM" id="SSF48498">
    <property type="entry name" value="Tetracyclin repressor-like, C-terminal domain"/>
    <property type="match status" value="1"/>
</dbReference>
<evidence type="ECO:0000256" key="1">
    <source>
        <dbReference type="ARBA" id="ARBA00022491"/>
    </source>
</evidence>
<keyword evidence="2" id="KW-0805">Transcription regulation</keyword>
<feature type="DNA-binding region" description="H-T-H motif" evidence="5">
    <location>
        <begin position="35"/>
        <end position="54"/>
    </location>
</feature>
<dbReference type="PANTHER" id="PTHR43479">
    <property type="entry name" value="ACREF/ENVCD OPERON REPRESSOR-RELATED"/>
    <property type="match status" value="1"/>
</dbReference>
<dbReference type="InterPro" id="IPR009057">
    <property type="entry name" value="Homeodomain-like_sf"/>
</dbReference>
<reference evidence="8" key="1">
    <citation type="journal article" date="2019" name="Int. J. Syst. Evol. Microbiol.">
        <title>The Global Catalogue of Microorganisms (GCM) 10K type strain sequencing project: providing services to taxonomists for standard genome sequencing and annotation.</title>
        <authorList>
            <consortium name="The Broad Institute Genomics Platform"/>
            <consortium name="The Broad Institute Genome Sequencing Center for Infectious Disease"/>
            <person name="Wu L."/>
            <person name="Ma J."/>
        </authorList>
    </citation>
    <scope>NUCLEOTIDE SEQUENCE [LARGE SCALE GENOMIC DNA]</scope>
    <source>
        <strain evidence="8">CCUG 61889</strain>
    </source>
</reference>
<dbReference type="InterPro" id="IPR036271">
    <property type="entry name" value="Tet_transcr_reg_TetR-rel_C_sf"/>
</dbReference>
<evidence type="ECO:0000256" key="4">
    <source>
        <dbReference type="ARBA" id="ARBA00023163"/>
    </source>
</evidence>
<evidence type="ECO:0000313" key="8">
    <source>
        <dbReference type="Proteomes" id="UP001595752"/>
    </source>
</evidence>
<protein>
    <submittedName>
        <fullName evidence="7">TetR/AcrR family transcriptional regulator</fullName>
    </submittedName>
</protein>
<dbReference type="EMBL" id="JBHRZT010000072">
    <property type="protein sequence ID" value="MFC3885711.1"/>
    <property type="molecule type" value="Genomic_DNA"/>
</dbReference>
<evidence type="ECO:0000256" key="2">
    <source>
        <dbReference type="ARBA" id="ARBA00023015"/>
    </source>
</evidence>
<dbReference type="PANTHER" id="PTHR43479:SF11">
    <property type="entry name" value="ACREF_ENVCD OPERON REPRESSOR-RELATED"/>
    <property type="match status" value="1"/>
</dbReference>
<name>A0ABV8B927_9BACI</name>